<feature type="region of interest" description="Disordered" evidence="1">
    <location>
        <begin position="59"/>
        <end position="79"/>
    </location>
</feature>
<sequence>MEEKVSSSRSAAAAVGGALGFSLTWGTDHLLVDGHSLTTLPNAWAEMLVAGGLRATPRSRLPLPAPTTRAQRCGRSDSSTAPMRARALLGPFLVGGNEEASFGWPNVVVAVWWSGGDESSGAWGRRDRSWVGAAGKIILLNEKILPGQPQEAEKKRPERHNGRRCSY</sequence>
<protein>
    <submittedName>
        <fullName evidence="2">Uncharacterized protein</fullName>
    </submittedName>
</protein>
<reference evidence="2" key="1">
    <citation type="submission" date="2015-06" db="UniProtKB">
        <authorList>
            <consortium name="EnsemblPlants"/>
        </authorList>
    </citation>
    <scope>IDENTIFICATION</scope>
</reference>
<feature type="compositionally biased region" description="Basic and acidic residues" evidence="1">
    <location>
        <begin position="151"/>
        <end position="160"/>
    </location>
</feature>
<dbReference type="EnsemblPlants" id="EMT04106">
    <property type="protein sequence ID" value="EMT04106"/>
    <property type="gene ID" value="F775_05847"/>
</dbReference>
<proteinExistence type="predicted"/>
<evidence type="ECO:0000313" key="2">
    <source>
        <dbReference type="EnsemblPlants" id="EMT04106"/>
    </source>
</evidence>
<organism evidence="2">
    <name type="scientific">Aegilops tauschii</name>
    <name type="common">Tausch's goatgrass</name>
    <name type="synonym">Aegilops squarrosa</name>
    <dbReference type="NCBI Taxonomy" id="37682"/>
    <lineage>
        <taxon>Eukaryota</taxon>
        <taxon>Viridiplantae</taxon>
        <taxon>Streptophyta</taxon>
        <taxon>Embryophyta</taxon>
        <taxon>Tracheophyta</taxon>
        <taxon>Spermatophyta</taxon>
        <taxon>Magnoliopsida</taxon>
        <taxon>Liliopsida</taxon>
        <taxon>Poales</taxon>
        <taxon>Poaceae</taxon>
        <taxon>BOP clade</taxon>
        <taxon>Pooideae</taxon>
        <taxon>Triticodae</taxon>
        <taxon>Triticeae</taxon>
        <taxon>Triticinae</taxon>
        <taxon>Aegilops</taxon>
    </lineage>
</organism>
<accession>M8AHZ4</accession>
<name>M8AHZ4_AEGTA</name>
<feature type="region of interest" description="Disordered" evidence="1">
    <location>
        <begin position="146"/>
        <end position="167"/>
    </location>
</feature>
<evidence type="ECO:0000256" key="1">
    <source>
        <dbReference type="SAM" id="MobiDB-lite"/>
    </source>
</evidence>
<dbReference type="AlphaFoldDB" id="M8AHZ4"/>